<dbReference type="RefSeq" id="XP_018266442.1">
    <property type="nucleotide sequence ID" value="XM_018403788.1"/>
</dbReference>
<gene>
    <name evidence="3" type="ORF">I303_00417</name>
    <name evidence="4" type="ORF">I303_100417</name>
</gene>
<keyword evidence="1" id="KW-0175">Coiled coil</keyword>
<feature type="compositionally biased region" description="Basic and acidic residues" evidence="2">
    <location>
        <begin position="174"/>
        <end position="192"/>
    </location>
</feature>
<feature type="compositionally biased region" description="Basic and acidic residues" evidence="2">
    <location>
        <begin position="48"/>
        <end position="58"/>
    </location>
</feature>
<dbReference type="GO" id="GO:0000171">
    <property type="term" value="F:ribonuclease MRP activity"/>
    <property type="evidence" value="ECO:0007669"/>
    <property type="project" value="TreeGrafter"/>
</dbReference>
<dbReference type="PANTHER" id="PTHR28272">
    <property type="entry name" value="RIBONUCLEASES P/MRP PROTEIN SUBUNIT POP3"/>
    <property type="match status" value="1"/>
</dbReference>
<dbReference type="VEuPathDB" id="FungiDB:I303_00417"/>
<feature type="coiled-coil region" evidence="1">
    <location>
        <begin position="438"/>
        <end position="470"/>
    </location>
</feature>
<sequence>MVPRRPDGSIVGSAQAGSQGVKTVATDSAKTIRVQSKKDKAKTNGSKEPQEPVDRAGLSKEVVKAVLASPLTVPWPNLPKHLQNATLHALKEMIPSEIADYHVSRARCHQREKRAKRRHTRKADDANAAKNLTAKGPTDVTGDATDKQDTNEVAKAGVKRSSSTAQEAPMPKKPRVEEREAQTQLPEYERPGRPEILSHMVLGINEVLKSLETQISTLRMRLMIMGDALNGKKTYLQRKEKSDLLPTAPLSPSSSPEPEEAKPLATRIEDRAMEYIVVPLLSINPQSLVTPIPQYCATYNALVYQYQNLSKVCRSRLKADEADDLLGEEGVEEVRVVPLGAVEKEIAELVGLRRVACLGLKSSHPAISTIRNLLPKSVLHPPRHSITLPIPTSSLTINNSVSLAEKAAAGKHRRPLAGVHYAQLHIKGIKTKTPVDNAARKAKRLEEVRKKRVEAKLKKKEAREKAKKRLS</sequence>
<organism evidence="3">
    <name type="scientific">Kwoniella dejecticola CBS 10117</name>
    <dbReference type="NCBI Taxonomy" id="1296121"/>
    <lineage>
        <taxon>Eukaryota</taxon>
        <taxon>Fungi</taxon>
        <taxon>Dikarya</taxon>
        <taxon>Basidiomycota</taxon>
        <taxon>Agaricomycotina</taxon>
        <taxon>Tremellomycetes</taxon>
        <taxon>Tremellales</taxon>
        <taxon>Cryptococcaceae</taxon>
        <taxon>Kwoniella</taxon>
    </lineage>
</organism>
<dbReference type="GO" id="GO:0004526">
    <property type="term" value="F:ribonuclease P activity"/>
    <property type="evidence" value="ECO:0007669"/>
    <property type="project" value="TreeGrafter"/>
</dbReference>
<reference evidence="3" key="1">
    <citation type="submission" date="2013-07" db="EMBL/GenBank/DDBJ databases">
        <title>The Genome Sequence of Cryptococcus dejecticola CBS10117.</title>
        <authorList>
            <consortium name="The Broad Institute Genome Sequencing Platform"/>
            <person name="Cuomo C."/>
            <person name="Litvintseva A."/>
            <person name="Chen Y."/>
            <person name="Heitman J."/>
            <person name="Sun S."/>
            <person name="Springer D."/>
            <person name="Dromer F."/>
            <person name="Young S.K."/>
            <person name="Zeng Q."/>
            <person name="Gargeya S."/>
            <person name="Fitzgerald M."/>
            <person name="Abouelleil A."/>
            <person name="Alvarado L."/>
            <person name="Berlin A.M."/>
            <person name="Chapman S.B."/>
            <person name="Dewar J."/>
            <person name="Goldberg J."/>
            <person name="Griggs A."/>
            <person name="Gujja S."/>
            <person name="Hansen M."/>
            <person name="Howarth C."/>
            <person name="Imamovic A."/>
            <person name="Larimer J."/>
            <person name="McCowan C."/>
            <person name="Murphy C."/>
            <person name="Pearson M."/>
            <person name="Priest M."/>
            <person name="Roberts A."/>
            <person name="Saif S."/>
            <person name="Shea T."/>
            <person name="Sykes S."/>
            <person name="Wortman J."/>
            <person name="Nusbaum C."/>
            <person name="Birren B."/>
        </authorList>
    </citation>
    <scope>NUCLEOTIDE SEQUENCE [LARGE SCALE GENOMIC DNA]</scope>
    <source>
        <strain evidence="3">CBS 10117</strain>
    </source>
</reference>
<dbReference type="GO" id="GO:0005655">
    <property type="term" value="C:nucleolar ribonuclease P complex"/>
    <property type="evidence" value="ECO:0007669"/>
    <property type="project" value="TreeGrafter"/>
</dbReference>
<dbReference type="EMBL" id="CP144530">
    <property type="protein sequence ID" value="WWC57882.1"/>
    <property type="molecule type" value="Genomic_DNA"/>
</dbReference>
<keyword evidence="5" id="KW-1185">Reference proteome</keyword>
<name>A0A1A6AEV1_9TREE</name>
<feature type="region of interest" description="Disordered" evidence="2">
    <location>
        <begin position="1"/>
        <end position="58"/>
    </location>
</feature>
<reference evidence="4" key="2">
    <citation type="submission" date="2013-07" db="EMBL/GenBank/DDBJ databases">
        <authorList>
            <consortium name="The Broad Institute Genome Sequencing Platform"/>
            <person name="Cuomo C."/>
            <person name="Litvintseva A."/>
            <person name="Chen Y."/>
            <person name="Heitman J."/>
            <person name="Sun S."/>
            <person name="Springer D."/>
            <person name="Dromer F."/>
            <person name="Young S.K."/>
            <person name="Zeng Q."/>
            <person name="Gargeya S."/>
            <person name="Fitzgerald M."/>
            <person name="Abouelleil A."/>
            <person name="Alvarado L."/>
            <person name="Berlin A.M."/>
            <person name="Chapman S.B."/>
            <person name="Dewar J."/>
            <person name="Goldberg J."/>
            <person name="Griggs A."/>
            <person name="Gujja S."/>
            <person name="Hansen M."/>
            <person name="Howarth C."/>
            <person name="Imamovic A."/>
            <person name="Larimer J."/>
            <person name="McCowan C."/>
            <person name="Murphy C."/>
            <person name="Pearson M."/>
            <person name="Priest M."/>
            <person name="Roberts A."/>
            <person name="Saif S."/>
            <person name="Shea T."/>
            <person name="Sykes S."/>
            <person name="Wortman J."/>
            <person name="Nusbaum C."/>
            <person name="Birren B."/>
        </authorList>
    </citation>
    <scope>NUCLEOTIDE SEQUENCE</scope>
    <source>
        <strain evidence="4">CBS 10117</strain>
    </source>
</reference>
<dbReference type="AlphaFoldDB" id="A0A1A6AEV1"/>
<feature type="region of interest" description="Disordered" evidence="2">
    <location>
        <begin position="240"/>
        <end position="262"/>
    </location>
</feature>
<dbReference type="GeneID" id="28964116"/>
<dbReference type="Proteomes" id="UP000078595">
    <property type="component" value="Chromosome 1"/>
</dbReference>
<reference evidence="4" key="3">
    <citation type="submission" date="2024-02" db="EMBL/GenBank/DDBJ databases">
        <title>Comparative genomics of Cryptococcus and Kwoniella reveals pathogenesis evolution and contrasting modes of karyotype evolution via chromosome fusion or intercentromeric recombination.</title>
        <authorList>
            <person name="Coelho M.A."/>
            <person name="David-Palma M."/>
            <person name="Shea T."/>
            <person name="Bowers K."/>
            <person name="McGinley-Smith S."/>
            <person name="Mohammad A.W."/>
            <person name="Gnirke A."/>
            <person name="Yurkov A.M."/>
            <person name="Nowrousian M."/>
            <person name="Sun S."/>
            <person name="Cuomo C.A."/>
            <person name="Heitman J."/>
        </authorList>
    </citation>
    <scope>NUCLEOTIDE SEQUENCE</scope>
    <source>
        <strain evidence="4">CBS 10117</strain>
    </source>
</reference>
<dbReference type="OrthoDB" id="20109at2759"/>
<evidence type="ECO:0000313" key="3">
    <source>
        <dbReference type="EMBL" id="OBR88600.1"/>
    </source>
</evidence>
<dbReference type="InterPro" id="IPR013241">
    <property type="entry name" value="RNase_P_Pop3"/>
</dbReference>
<dbReference type="PANTHER" id="PTHR28272:SF1">
    <property type="entry name" value="RIBONUCLEASES P_MRP PROTEIN SUBUNIT POP3"/>
    <property type="match status" value="1"/>
</dbReference>
<evidence type="ECO:0000313" key="4">
    <source>
        <dbReference type="EMBL" id="WWC57882.1"/>
    </source>
</evidence>
<dbReference type="GO" id="GO:0008033">
    <property type="term" value="P:tRNA processing"/>
    <property type="evidence" value="ECO:0007669"/>
    <property type="project" value="InterPro"/>
</dbReference>
<dbReference type="GO" id="GO:0034965">
    <property type="term" value="P:intronic box C/D snoRNA processing"/>
    <property type="evidence" value="ECO:0007669"/>
    <property type="project" value="TreeGrafter"/>
</dbReference>
<protein>
    <submittedName>
        <fullName evidence="3">Uncharacterized protein</fullName>
    </submittedName>
</protein>
<feature type="compositionally biased region" description="Basic residues" evidence="2">
    <location>
        <begin position="105"/>
        <end position="121"/>
    </location>
</feature>
<dbReference type="STRING" id="1296121.A0A1A6AEV1"/>
<dbReference type="EMBL" id="KI894027">
    <property type="protein sequence ID" value="OBR88600.1"/>
    <property type="molecule type" value="Genomic_DNA"/>
</dbReference>
<dbReference type="KEGG" id="kdj:28964116"/>
<dbReference type="GO" id="GO:0000172">
    <property type="term" value="C:ribonuclease MRP complex"/>
    <property type="evidence" value="ECO:0007669"/>
    <property type="project" value="TreeGrafter"/>
</dbReference>
<evidence type="ECO:0000313" key="5">
    <source>
        <dbReference type="Proteomes" id="UP000078595"/>
    </source>
</evidence>
<evidence type="ECO:0000256" key="2">
    <source>
        <dbReference type="SAM" id="MobiDB-lite"/>
    </source>
</evidence>
<proteinExistence type="predicted"/>
<evidence type="ECO:0000256" key="1">
    <source>
        <dbReference type="SAM" id="Coils"/>
    </source>
</evidence>
<accession>A0A1A6AEV1</accession>
<dbReference type="GO" id="GO:0006364">
    <property type="term" value="P:rRNA processing"/>
    <property type="evidence" value="ECO:0007669"/>
    <property type="project" value="InterPro"/>
</dbReference>
<feature type="region of interest" description="Disordered" evidence="2">
    <location>
        <begin position="105"/>
        <end position="192"/>
    </location>
</feature>
<dbReference type="GO" id="GO:0005829">
    <property type="term" value="C:cytosol"/>
    <property type="evidence" value="ECO:0007669"/>
    <property type="project" value="TreeGrafter"/>
</dbReference>
<feature type="compositionally biased region" description="Polar residues" evidence="2">
    <location>
        <begin position="15"/>
        <end position="29"/>
    </location>
</feature>
<feature type="compositionally biased region" description="Low complexity" evidence="2">
    <location>
        <begin position="244"/>
        <end position="256"/>
    </location>
</feature>